<sequence>MASLKESLAGPGFVILNAIRVLNIIAFLDIIAACAVMLVKISLLSSFFVFQATSHVMTAGVSIFLIISELPFFQNYFDHNWPLLGQDSGFITLALVMMILGVSMLGNLNTEATSQESLGLSFWQIVLSAGILAMIMSVINLAASFIFADSDIGVTARHVRMDGAVAPQKVVKRAGSQRSFQLSTDTLPKYSPNSKPRRQSSMLRFPVKTSGSMNADDTASSKYSKDSSGVAIPNLAHHPAMHSEQV</sequence>
<gene>
    <name evidence="4" type="ORF">ETB97_002283</name>
</gene>
<evidence type="ECO:0000259" key="3">
    <source>
        <dbReference type="Pfam" id="PF24535"/>
    </source>
</evidence>
<organism evidence="4 5">
    <name type="scientific">Petromyces alliaceus</name>
    <name type="common">Aspergillus alliaceus</name>
    <dbReference type="NCBI Taxonomy" id="209559"/>
    <lineage>
        <taxon>Eukaryota</taxon>
        <taxon>Fungi</taxon>
        <taxon>Dikarya</taxon>
        <taxon>Ascomycota</taxon>
        <taxon>Pezizomycotina</taxon>
        <taxon>Eurotiomycetes</taxon>
        <taxon>Eurotiomycetidae</taxon>
        <taxon>Eurotiales</taxon>
        <taxon>Aspergillaceae</taxon>
        <taxon>Aspergillus</taxon>
        <taxon>Aspergillus subgen. Circumdati</taxon>
    </lineage>
</organism>
<keyword evidence="2" id="KW-1133">Transmembrane helix</keyword>
<keyword evidence="5" id="KW-1185">Reference proteome</keyword>
<feature type="transmembrane region" description="Helical" evidence="2">
    <location>
        <begin position="46"/>
        <end position="68"/>
    </location>
</feature>
<keyword evidence="2" id="KW-0472">Membrane</keyword>
<feature type="transmembrane region" description="Helical" evidence="2">
    <location>
        <begin position="12"/>
        <end position="39"/>
    </location>
</feature>
<dbReference type="InterPro" id="IPR056019">
    <property type="entry name" value="DUF7598"/>
</dbReference>
<dbReference type="Pfam" id="PF24535">
    <property type="entry name" value="DUF7598"/>
    <property type="match status" value="1"/>
</dbReference>
<evidence type="ECO:0000256" key="2">
    <source>
        <dbReference type="SAM" id="Phobius"/>
    </source>
</evidence>
<dbReference type="OMA" id="FWRIVIS"/>
<dbReference type="AlphaFoldDB" id="A0A5N6FEW1"/>
<keyword evidence="2" id="KW-0812">Transmembrane</keyword>
<evidence type="ECO:0000313" key="4">
    <source>
        <dbReference type="EMBL" id="KAF5865770.1"/>
    </source>
</evidence>
<comment type="caution">
    <text evidence="4">The sequence shown here is derived from an EMBL/GenBank/DDBJ whole genome shotgun (WGS) entry which is preliminary data.</text>
</comment>
<proteinExistence type="predicted"/>
<accession>A0A5N6FEW1</accession>
<feature type="transmembrane region" description="Helical" evidence="2">
    <location>
        <begin position="88"/>
        <end position="108"/>
    </location>
</feature>
<protein>
    <recommendedName>
        <fullName evidence="3">DUF7598 domain-containing protein</fullName>
    </recommendedName>
</protein>
<feature type="transmembrane region" description="Helical" evidence="2">
    <location>
        <begin position="120"/>
        <end position="147"/>
    </location>
</feature>
<dbReference type="EMBL" id="SPNV01000015">
    <property type="protein sequence ID" value="KAF5865770.1"/>
    <property type="molecule type" value="Genomic_DNA"/>
</dbReference>
<accession>A0A8H6ECE7</accession>
<feature type="region of interest" description="Disordered" evidence="1">
    <location>
        <begin position="176"/>
        <end position="246"/>
    </location>
</feature>
<dbReference type="Proteomes" id="UP000541154">
    <property type="component" value="Unassembled WGS sequence"/>
</dbReference>
<name>A0A5N6FEW1_PETAA</name>
<evidence type="ECO:0000313" key="5">
    <source>
        <dbReference type="Proteomes" id="UP000541154"/>
    </source>
</evidence>
<evidence type="ECO:0000256" key="1">
    <source>
        <dbReference type="SAM" id="MobiDB-lite"/>
    </source>
</evidence>
<feature type="compositionally biased region" description="Polar residues" evidence="1">
    <location>
        <begin position="176"/>
        <end position="202"/>
    </location>
</feature>
<feature type="compositionally biased region" description="Polar residues" evidence="1">
    <location>
        <begin position="209"/>
        <end position="222"/>
    </location>
</feature>
<feature type="domain" description="DUF7598" evidence="3">
    <location>
        <begin position="12"/>
        <end position="146"/>
    </location>
</feature>
<reference evidence="4 5" key="1">
    <citation type="submission" date="2019-04" db="EMBL/GenBank/DDBJ databases">
        <title>Aspergillus burnettii sp. nov., novel species from soil in southeast Queensland.</title>
        <authorList>
            <person name="Gilchrist C.L.M."/>
            <person name="Pitt J.I."/>
            <person name="Lange L."/>
            <person name="Lacey H.J."/>
            <person name="Vuong D."/>
            <person name="Midgley D.J."/>
            <person name="Greenfield P."/>
            <person name="Bradbury M."/>
            <person name="Lacey E."/>
            <person name="Busk P.K."/>
            <person name="Pilgaard B."/>
            <person name="Chooi Y.H."/>
            <person name="Piggott A.M."/>
        </authorList>
    </citation>
    <scope>NUCLEOTIDE SEQUENCE [LARGE SCALE GENOMIC DNA]</scope>
    <source>
        <strain evidence="4 5">FRR 5400</strain>
    </source>
</reference>